<dbReference type="InterPro" id="IPR036956">
    <property type="entry name" value="Impact_N_sf"/>
</dbReference>
<organism evidence="4 5">
    <name type="scientific">Candidatus Pantoea multigeneris</name>
    <dbReference type="NCBI Taxonomy" id="2608357"/>
    <lineage>
        <taxon>Bacteria</taxon>
        <taxon>Pseudomonadati</taxon>
        <taxon>Pseudomonadota</taxon>
        <taxon>Gammaproteobacteria</taxon>
        <taxon>Enterobacterales</taxon>
        <taxon>Erwiniaceae</taxon>
        <taxon>Pantoea</taxon>
    </lineage>
</organism>
<sequence>MEAYDIPADALSISEETIKKSRFITLLAHTEGSEAARAFVQQVRREHPDARHHCWAWVAGSPSDSQQLGFSDDGEPSGTAGKPMLAQLIGAGIGEITVVVVRYYGGIMLGTGGLVKAYGGGVQQGLKQLSRRRKVPMQPFILECDYALHGDIERLLQRHAGKIIETHYLDHITLQLALPFGQSEAFQRDLTDISRGTLELRAADK</sequence>
<dbReference type="PROSITE" id="PS00910">
    <property type="entry name" value="UPF0029"/>
    <property type="match status" value="1"/>
</dbReference>
<reference evidence="4 5" key="1">
    <citation type="journal article" date="2019" name="bioRxiv">
        <title>Bacteria contribute to plant secondary compound degradation in a generalist herbivore system.</title>
        <authorList>
            <person name="Francoeur C.B."/>
            <person name="Khadempour L."/>
            <person name="Moreira-Soto R.D."/>
            <person name="Gotting K."/>
            <person name="Book A.J."/>
            <person name="Pinto-Tomas A.A."/>
            <person name="Keefover-Ring K."/>
            <person name="Currie C.R."/>
        </authorList>
    </citation>
    <scope>NUCLEOTIDE SEQUENCE [LARGE SCALE GENOMIC DNA]</scope>
    <source>
        <strain evidence="4">Acro-835</strain>
    </source>
</reference>
<dbReference type="RefSeq" id="WP_167018453.1">
    <property type="nucleotide sequence ID" value="NZ_VWXF01000016.1"/>
</dbReference>
<dbReference type="PANTHER" id="PTHR16301:SF20">
    <property type="entry name" value="IMPACT FAMILY MEMBER YIGZ"/>
    <property type="match status" value="1"/>
</dbReference>
<evidence type="ECO:0000256" key="1">
    <source>
        <dbReference type="ARBA" id="ARBA00007665"/>
    </source>
</evidence>
<dbReference type="Proteomes" id="UP001515683">
    <property type="component" value="Unassembled WGS sequence"/>
</dbReference>
<accession>A0ABX0RMB6</accession>
<name>A0ABX0RMB6_9GAMM</name>
<dbReference type="InterPro" id="IPR001498">
    <property type="entry name" value="Impact_N"/>
</dbReference>
<dbReference type="InterPro" id="IPR015269">
    <property type="entry name" value="UPF0029_Impact_C"/>
</dbReference>
<proteinExistence type="inferred from homology"/>
<feature type="domain" description="Impact N-terminal" evidence="2">
    <location>
        <begin position="19"/>
        <end position="124"/>
    </location>
</feature>
<dbReference type="Gene3D" id="3.30.230.30">
    <property type="entry name" value="Impact, N-terminal domain"/>
    <property type="match status" value="1"/>
</dbReference>
<dbReference type="PANTHER" id="PTHR16301">
    <property type="entry name" value="IMPACT-RELATED"/>
    <property type="match status" value="1"/>
</dbReference>
<evidence type="ECO:0000313" key="5">
    <source>
        <dbReference type="Proteomes" id="UP001515683"/>
    </source>
</evidence>
<dbReference type="EMBL" id="VWXF01000016">
    <property type="protein sequence ID" value="NIF24505.1"/>
    <property type="molecule type" value="Genomic_DNA"/>
</dbReference>
<dbReference type="InterPro" id="IPR020568">
    <property type="entry name" value="Ribosomal_Su5_D2-typ_SF"/>
</dbReference>
<dbReference type="InterPro" id="IPR023582">
    <property type="entry name" value="Impact"/>
</dbReference>
<evidence type="ECO:0000313" key="4">
    <source>
        <dbReference type="EMBL" id="NIF24505.1"/>
    </source>
</evidence>
<comment type="similarity">
    <text evidence="1">Belongs to the IMPACT family.</text>
</comment>
<gene>
    <name evidence="4" type="ORF">F3J40_23300</name>
</gene>
<keyword evidence="5" id="KW-1185">Reference proteome</keyword>
<feature type="domain" description="UPF0029" evidence="3">
    <location>
        <begin position="142"/>
        <end position="196"/>
    </location>
</feature>
<evidence type="ECO:0000259" key="2">
    <source>
        <dbReference type="Pfam" id="PF01205"/>
    </source>
</evidence>
<dbReference type="Pfam" id="PF09186">
    <property type="entry name" value="DUF1949"/>
    <property type="match status" value="1"/>
</dbReference>
<dbReference type="NCBIfam" id="NF008600">
    <property type="entry name" value="PRK11568.1"/>
    <property type="match status" value="1"/>
</dbReference>
<dbReference type="InterPro" id="IPR020569">
    <property type="entry name" value="UPF0029_Impact_CS"/>
</dbReference>
<dbReference type="InterPro" id="IPR015796">
    <property type="entry name" value="Impact_YigZ-like"/>
</dbReference>
<dbReference type="InterPro" id="IPR035647">
    <property type="entry name" value="EFG_III/V"/>
</dbReference>
<dbReference type="Pfam" id="PF01205">
    <property type="entry name" value="Impact_N"/>
    <property type="match status" value="1"/>
</dbReference>
<protein>
    <submittedName>
        <fullName evidence="4">IMPACT family protein</fullName>
    </submittedName>
</protein>
<dbReference type="SUPFAM" id="SSF54980">
    <property type="entry name" value="EF-G C-terminal domain-like"/>
    <property type="match status" value="1"/>
</dbReference>
<dbReference type="NCBIfam" id="TIGR00257">
    <property type="entry name" value="IMPACT_YIGZ"/>
    <property type="match status" value="1"/>
</dbReference>
<evidence type="ECO:0000259" key="3">
    <source>
        <dbReference type="Pfam" id="PF09186"/>
    </source>
</evidence>
<dbReference type="SUPFAM" id="SSF54211">
    <property type="entry name" value="Ribosomal protein S5 domain 2-like"/>
    <property type="match status" value="1"/>
</dbReference>
<comment type="caution">
    <text evidence="4">The sequence shown here is derived from an EMBL/GenBank/DDBJ whole genome shotgun (WGS) entry which is preliminary data.</text>
</comment>
<dbReference type="Gene3D" id="3.30.70.240">
    <property type="match status" value="1"/>
</dbReference>